<dbReference type="InterPro" id="IPR005235">
    <property type="entry name" value="YmdB-like"/>
</dbReference>
<feature type="non-terminal residue" evidence="1">
    <location>
        <position position="1"/>
    </location>
</feature>
<dbReference type="SUPFAM" id="SSF56300">
    <property type="entry name" value="Metallo-dependent phosphatases"/>
    <property type="match status" value="1"/>
</dbReference>
<protein>
    <submittedName>
        <fullName evidence="1">14023_t:CDS:1</fullName>
    </submittedName>
</protein>
<name>A0A9W4T3T6_9GLOM</name>
<dbReference type="EMBL" id="CAMKVN010007543">
    <property type="protein sequence ID" value="CAI2191612.1"/>
    <property type="molecule type" value="Genomic_DNA"/>
</dbReference>
<organism evidence="1 2">
    <name type="scientific">Funneliformis geosporum</name>
    <dbReference type="NCBI Taxonomy" id="1117311"/>
    <lineage>
        <taxon>Eukaryota</taxon>
        <taxon>Fungi</taxon>
        <taxon>Fungi incertae sedis</taxon>
        <taxon>Mucoromycota</taxon>
        <taxon>Glomeromycotina</taxon>
        <taxon>Glomeromycetes</taxon>
        <taxon>Glomerales</taxon>
        <taxon>Glomeraceae</taxon>
        <taxon>Funneliformis</taxon>
    </lineage>
</organism>
<evidence type="ECO:0000313" key="1">
    <source>
        <dbReference type="EMBL" id="CAI2191612.1"/>
    </source>
</evidence>
<dbReference type="Pfam" id="PF13277">
    <property type="entry name" value="YmdB"/>
    <property type="match status" value="1"/>
</dbReference>
<keyword evidence="2" id="KW-1185">Reference proteome</keyword>
<accession>A0A9W4T3T6</accession>
<evidence type="ECO:0000313" key="2">
    <source>
        <dbReference type="Proteomes" id="UP001153678"/>
    </source>
</evidence>
<dbReference type="InterPro" id="IPR029052">
    <property type="entry name" value="Metallo-depent_PP-like"/>
</dbReference>
<comment type="caution">
    <text evidence="1">The sequence shown here is derived from an EMBL/GenBank/DDBJ whole genome shotgun (WGS) entry which is preliminary data.</text>
</comment>
<reference evidence="1" key="1">
    <citation type="submission" date="2022-08" db="EMBL/GenBank/DDBJ databases">
        <authorList>
            <person name="Kallberg Y."/>
            <person name="Tangrot J."/>
            <person name="Rosling A."/>
        </authorList>
    </citation>
    <scope>NUCLEOTIDE SEQUENCE</scope>
    <source>
        <strain evidence="1">Wild A</strain>
    </source>
</reference>
<sequence>KLLENDKSDIHLLDFHAEATAEKAVLAHYLDDKFPGKITAL</sequence>
<proteinExistence type="predicted"/>
<gene>
    <name evidence="1" type="ORF">FWILDA_LOCUS15158</name>
</gene>
<dbReference type="Proteomes" id="UP001153678">
    <property type="component" value="Unassembled WGS sequence"/>
</dbReference>
<dbReference type="AlphaFoldDB" id="A0A9W4T3T6"/>
<dbReference type="Gene3D" id="3.60.21.10">
    <property type="match status" value="1"/>
</dbReference>